<keyword evidence="4" id="KW-1185">Reference proteome</keyword>
<evidence type="ECO:0000256" key="2">
    <source>
        <dbReference type="SAM" id="SignalP"/>
    </source>
</evidence>
<sequence length="358" mass="37435">MRPCIITILSFALAVSIAAVPLTMSTPVTITGIMTATMGLIGPSEVPNPGPMKPLVPFPRRSDSLQRRQIRIANHDIGPNVTQQNPVSALEDPSLLSKREPLEMVDHPATVEKQVADSAPDADSASGVLGRRQIRVSNQDIGPNVTQQNPVSALKDPSLLSKRSLTGMVTPEEAARRGPESGDSAPSSGSAPQNPGISSGTKAVSSSLQTLGAARTNSSAVSHSVLGEVFGSDAEGTSSPNVLHNAVTNLRRDGKPAHPRVGLVVVHNQPGKRHTFVLDTDALLPPPPDPTSSLSVQPTPIQAYQNVGLIDIDSNRPPPVIPDVSALPKNFTMVNGTSNLAHADTQTPVKNVTNVAHA</sequence>
<organism evidence="3 4">
    <name type="scientific">Sparassis crispa</name>
    <dbReference type="NCBI Taxonomy" id="139825"/>
    <lineage>
        <taxon>Eukaryota</taxon>
        <taxon>Fungi</taxon>
        <taxon>Dikarya</taxon>
        <taxon>Basidiomycota</taxon>
        <taxon>Agaricomycotina</taxon>
        <taxon>Agaricomycetes</taxon>
        <taxon>Polyporales</taxon>
        <taxon>Sparassidaceae</taxon>
        <taxon>Sparassis</taxon>
    </lineage>
</organism>
<evidence type="ECO:0000256" key="1">
    <source>
        <dbReference type="SAM" id="MobiDB-lite"/>
    </source>
</evidence>
<feature type="signal peptide" evidence="2">
    <location>
        <begin position="1"/>
        <end position="19"/>
    </location>
</feature>
<dbReference type="RefSeq" id="XP_027611645.1">
    <property type="nucleotide sequence ID" value="XM_027755844.1"/>
</dbReference>
<feature type="compositionally biased region" description="Low complexity" evidence="1">
    <location>
        <begin position="181"/>
        <end position="192"/>
    </location>
</feature>
<reference evidence="3 4" key="1">
    <citation type="journal article" date="2018" name="Sci. Rep.">
        <title>Genome sequence of the cauliflower mushroom Sparassis crispa (Hanabiratake) and its association with beneficial usage.</title>
        <authorList>
            <person name="Kiyama R."/>
            <person name="Furutani Y."/>
            <person name="Kawaguchi K."/>
            <person name="Nakanishi T."/>
        </authorList>
    </citation>
    <scope>NUCLEOTIDE SEQUENCE [LARGE SCALE GENOMIC DNA]</scope>
</reference>
<feature type="compositionally biased region" description="Polar residues" evidence="1">
    <location>
        <begin position="193"/>
        <end position="210"/>
    </location>
</feature>
<protein>
    <submittedName>
        <fullName evidence="3">Uncharacterized protein</fullName>
    </submittedName>
</protein>
<feature type="compositionally biased region" description="Polar residues" evidence="1">
    <location>
        <begin position="135"/>
        <end position="151"/>
    </location>
</feature>
<keyword evidence="2" id="KW-0732">Signal</keyword>
<name>A0A401GEX8_9APHY</name>
<dbReference type="OrthoDB" id="2799266at2759"/>
<dbReference type="EMBL" id="BFAD01000003">
    <property type="protein sequence ID" value="GBE80732.1"/>
    <property type="molecule type" value="Genomic_DNA"/>
</dbReference>
<accession>A0A401GEX8</accession>
<feature type="chain" id="PRO_5019288716" evidence="2">
    <location>
        <begin position="20"/>
        <end position="358"/>
    </location>
</feature>
<gene>
    <name evidence="3" type="ORF">SCP_0304510</name>
</gene>
<dbReference type="AlphaFoldDB" id="A0A401GEX8"/>
<comment type="caution">
    <text evidence="3">The sequence shown here is derived from an EMBL/GenBank/DDBJ whole genome shotgun (WGS) entry which is preliminary data.</text>
</comment>
<dbReference type="InParanoid" id="A0A401GEX8"/>
<evidence type="ECO:0000313" key="3">
    <source>
        <dbReference type="EMBL" id="GBE80732.1"/>
    </source>
</evidence>
<evidence type="ECO:0000313" key="4">
    <source>
        <dbReference type="Proteomes" id="UP000287166"/>
    </source>
</evidence>
<dbReference type="Proteomes" id="UP000287166">
    <property type="component" value="Unassembled WGS sequence"/>
</dbReference>
<feature type="region of interest" description="Disordered" evidence="1">
    <location>
        <begin position="135"/>
        <end position="210"/>
    </location>
</feature>
<dbReference type="GeneID" id="38777649"/>
<proteinExistence type="predicted"/>